<protein>
    <submittedName>
        <fullName evidence="3">Uncharacterized protein</fullName>
    </submittedName>
</protein>
<dbReference type="RefSeq" id="WP_092053076.1">
    <property type="nucleotide sequence ID" value="NZ_FOQD01000014.1"/>
</dbReference>
<evidence type="ECO:0000256" key="2">
    <source>
        <dbReference type="SAM" id="SignalP"/>
    </source>
</evidence>
<feature type="signal peptide" evidence="2">
    <location>
        <begin position="1"/>
        <end position="17"/>
    </location>
</feature>
<sequence length="224" mass="24622">MLRIACLLVLLCPSLGAAQDPPKKAIGKYVSPTPEGFVMEYDGQNVFVPLRPGTIVHVSAPFDPKLLQPGLTVGVGGTKVDNRLENGWLCVFARTDLQKPIVHDLSGAESNFVLHGILTSVSPIVVRSYDSYRLPPQPGSTERQVVPVGDVQVKIADWNKDKLSAIISHDLTMVLPGDEVVIDKDEFDKKRIGMVIIHKKEGFKAPPEKPVKKKKKTTKEEPEK</sequence>
<keyword evidence="4" id="KW-1185">Reference proteome</keyword>
<reference evidence="4" key="1">
    <citation type="submission" date="2016-10" db="EMBL/GenBank/DDBJ databases">
        <authorList>
            <person name="Varghese N."/>
            <person name="Submissions S."/>
        </authorList>
    </citation>
    <scope>NUCLEOTIDE SEQUENCE [LARGE SCALE GENOMIC DNA]</scope>
    <source>
        <strain evidence="4">DSM 26348</strain>
    </source>
</reference>
<evidence type="ECO:0000256" key="1">
    <source>
        <dbReference type="SAM" id="MobiDB-lite"/>
    </source>
</evidence>
<name>A0A1I3MXD0_9PLAN</name>
<keyword evidence="2" id="KW-0732">Signal</keyword>
<dbReference type="Proteomes" id="UP000199518">
    <property type="component" value="Unassembled WGS sequence"/>
</dbReference>
<accession>A0A1I3MXD0</accession>
<dbReference type="STRING" id="1576369.SAMN05421753_114138"/>
<dbReference type="EMBL" id="FOQD01000014">
    <property type="protein sequence ID" value="SFJ01637.1"/>
    <property type="molecule type" value="Genomic_DNA"/>
</dbReference>
<evidence type="ECO:0000313" key="3">
    <source>
        <dbReference type="EMBL" id="SFJ01637.1"/>
    </source>
</evidence>
<feature type="region of interest" description="Disordered" evidence="1">
    <location>
        <begin position="203"/>
        <end position="224"/>
    </location>
</feature>
<evidence type="ECO:0000313" key="4">
    <source>
        <dbReference type="Proteomes" id="UP000199518"/>
    </source>
</evidence>
<organism evidence="3 4">
    <name type="scientific">Planctomicrobium piriforme</name>
    <dbReference type="NCBI Taxonomy" id="1576369"/>
    <lineage>
        <taxon>Bacteria</taxon>
        <taxon>Pseudomonadati</taxon>
        <taxon>Planctomycetota</taxon>
        <taxon>Planctomycetia</taxon>
        <taxon>Planctomycetales</taxon>
        <taxon>Planctomycetaceae</taxon>
        <taxon>Planctomicrobium</taxon>
    </lineage>
</organism>
<feature type="chain" id="PRO_5011510037" evidence="2">
    <location>
        <begin position="18"/>
        <end position="224"/>
    </location>
</feature>
<gene>
    <name evidence="3" type="ORF">SAMN05421753_114138</name>
</gene>
<proteinExistence type="predicted"/>
<dbReference type="AlphaFoldDB" id="A0A1I3MXD0"/>